<proteinExistence type="predicted"/>
<reference evidence="2" key="1">
    <citation type="submission" date="2022-05" db="EMBL/GenBank/DDBJ databases">
        <authorList>
            <person name="Oliphant S.A."/>
            <person name="Watson-Haigh N.S."/>
            <person name="Sumby K.M."/>
            <person name="Gardner J.M."/>
            <person name="Jiranek V."/>
        </authorList>
    </citation>
    <scope>NUCLEOTIDE SEQUENCE</scope>
    <source>
        <strain evidence="2">KI4_B1</strain>
        <plasmid evidence="2">p1unnamed</plasmid>
    </source>
</reference>
<dbReference type="EMBL" id="CP097120">
    <property type="protein sequence ID" value="USS89986.1"/>
    <property type="molecule type" value="Genomic_DNA"/>
</dbReference>
<dbReference type="InterPro" id="IPR010359">
    <property type="entry name" value="IrrE_HExxH"/>
</dbReference>
<keyword evidence="3" id="KW-1185">Reference proteome</keyword>
<geneLocation type="plasmid" evidence="2 3">
    <name>p1unnamed</name>
</geneLocation>
<organism evidence="2 3">
    <name type="scientific">Fructilactobacillus cliffordii</name>
    <dbReference type="NCBI Taxonomy" id="2940299"/>
    <lineage>
        <taxon>Bacteria</taxon>
        <taxon>Bacillati</taxon>
        <taxon>Bacillota</taxon>
        <taxon>Bacilli</taxon>
        <taxon>Lactobacillales</taxon>
        <taxon>Lactobacillaceae</taxon>
        <taxon>Fructilactobacillus</taxon>
    </lineage>
</organism>
<keyword evidence="2" id="KW-0614">Plasmid</keyword>
<protein>
    <submittedName>
        <fullName evidence="2">ImmA/IrrE family metallo-endopeptidase</fullName>
    </submittedName>
</protein>
<sequence length="133" mass="15833">MNFYYDESAKKIGAKFKTFNPFEIAEKLNIDIKYKDFKLEPKGETIRYFNRPIIILDDSLINSDMKYFVCAHELCHAIKHTDQATYYISNCIIKNKFEYQADNFAKTLLTYLYKEQYDELPETYSKIQIAYGL</sequence>
<dbReference type="Proteomes" id="UP001055911">
    <property type="component" value="Plasmid p1unnamed"/>
</dbReference>
<name>A0A9Q8ZYN9_9LACO</name>
<evidence type="ECO:0000313" key="3">
    <source>
        <dbReference type="Proteomes" id="UP001055911"/>
    </source>
</evidence>
<feature type="domain" description="IrrE N-terminal-like" evidence="1">
    <location>
        <begin position="25"/>
        <end position="109"/>
    </location>
</feature>
<gene>
    <name evidence="2" type="ORF">M3M40_07300</name>
</gene>
<evidence type="ECO:0000313" key="2">
    <source>
        <dbReference type="EMBL" id="USS89986.1"/>
    </source>
</evidence>
<dbReference type="RefSeq" id="WP_252767532.1">
    <property type="nucleotide sequence ID" value="NZ_CP097120.1"/>
</dbReference>
<dbReference type="Pfam" id="PF06114">
    <property type="entry name" value="Peptidase_M78"/>
    <property type="match status" value="1"/>
</dbReference>
<evidence type="ECO:0000259" key="1">
    <source>
        <dbReference type="Pfam" id="PF06114"/>
    </source>
</evidence>
<dbReference type="Gene3D" id="1.10.10.2910">
    <property type="match status" value="1"/>
</dbReference>
<dbReference type="AlphaFoldDB" id="A0A9Q8ZYN9"/>
<accession>A0A9Q8ZYN9</accession>